<keyword evidence="3" id="KW-1185">Reference proteome</keyword>
<proteinExistence type="predicted"/>
<evidence type="ECO:0000313" key="3">
    <source>
        <dbReference type="Proteomes" id="UP000313645"/>
    </source>
</evidence>
<evidence type="ECO:0000313" key="2">
    <source>
        <dbReference type="EMBL" id="TBW56227.1"/>
    </source>
</evidence>
<protein>
    <submittedName>
        <fullName evidence="2">Amidohydrolase</fullName>
    </submittedName>
</protein>
<dbReference type="SUPFAM" id="SSF53187">
    <property type="entry name" value="Zn-dependent exopeptidases"/>
    <property type="match status" value="1"/>
</dbReference>
<dbReference type="RefSeq" id="WP_131481454.1">
    <property type="nucleotide sequence ID" value="NZ_SJDL01000012.1"/>
</dbReference>
<dbReference type="Gene3D" id="3.30.70.360">
    <property type="match status" value="1"/>
</dbReference>
<dbReference type="InterPro" id="IPR017439">
    <property type="entry name" value="Amidohydrolase"/>
</dbReference>
<evidence type="ECO:0000256" key="1">
    <source>
        <dbReference type="ARBA" id="ARBA00022801"/>
    </source>
</evidence>
<reference evidence="2 3" key="1">
    <citation type="submission" date="2019-02" db="EMBL/GenBank/DDBJ databases">
        <title>Marinobacter halodurans sp. nov., a marine bacterium isolated from sea tidal flat.</title>
        <authorList>
            <person name="Yoo Y."/>
            <person name="Lee D.W."/>
            <person name="Kim B.S."/>
            <person name="Kim J.-J."/>
        </authorList>
    </citation>
    <scope>NUCLEOTIDE SEQUENCE [LARGE SCALE GENOMIC DNA]</scope>
    <source>
        <strain evidence="2 3">YJ-S3-2</strain>
    </source>
</reference>
<dbReference type="InterPro" id="IPR002933">
    <property type="entry name" value="Peptidase_M20"/>
</dbReference>
<dbReference type="Proteomes" id="UP000313645">
    <property type="component" value="Unassembled WGS sequence"/>
</dbReference>
<dbReference type="PANTHER" id="PTHR11014:SF169">
    <property type="entry name" value="CLAN MH, FAMILY M20, PEPTIDASE T-LIKE METALLOPEPTIDASE"/>
    <property type="match status" value="1"/>
</dbReference>
<comment type="caution">
    <text evidence="2">The sequence shown here is derived from an EMBL/GenBank/DDBJ whole genome shotgun (WGS) entry which is preliminary data.</text>
</comment>
<dbReference type="EMBL" id="SJDL01000012">
    <property type="protein sequence ID" value="TBW56227.1"/>
    <property type="molecule type" value="Genomic_DNA"/>
</dbReference>
<accession>A0ABY1ZMT0</accession>
<dbReference type="PIRSF" id="PIRSF005962">
    <property type="entry name" value="Pept_M20D_amidohydro"/>
    <property type="match status" value="1"/>
</dbReference>
<gene>
    <name evidence="2" type="ORF">EZI54_09790</name>
</gene>
<sequence length="380" mass="41411">MTDLHDLTRIRRELHRHPELSGHEQATAERIRTLLEPCGPDAIVTGLGGTGLLAVFNGADEGPTTLVRCELDALPIHEHGNHEHRSGISGCAHACGHDGHMSIVLGLARELQHQRPRQGRVILLFQPAEEDGQGARRVFHDPRFAPYQPDFAFALHNVPGLPLGEVFTRPGPFNCASRGMIIRLTGKTSHAAHPEDGISPAPALAHLMQVLPTLPRQFTESAWVTLVHARLGEKGFGTAPGEAVLMATLRSETDDVMAALSEAACELARDAAAQADLEVTFEWEDDFLASVNGEAGFEHVAQACREAGVPFHRMPEGFRWSEDFGVFTLHAEGAMFGLGAGDGHPQLHNPDYDFPDELIPVGLDLFLTIIRRINDLRPTT</sequence>
<organism evidence="2 3">
    <name type="scientific">Marinobacter halodurans</name>
    <dbReference type="NCBI Taxonomy" id="2528979"/>
    <lineage>
        <taxon>Bacteria</taxon>
        <taxon>Pseudomonadati</taxon>
        <taxon>Pseudomonadota</taxon>
        <taxon>Gammaproteobacteria</taxon>
        <taxon>Pseudomonadales</taxon>
        <taxon>Marinobacteraceae</taxon>
        <taxon>Marinobacter</taxon>
    </lineage>
</organism>
<dbReference type="PANTHER" id="PTHR11014">
    <property type="entry name" value="PEPTIDASE M20 FAMILY MEMBER"/>
    <property type="match status" value="1"/>
</dbReference>
<dbReference type="Pfam" id="PF01546">
    <property type="entry name" value="Peptidase_M20"/>
    <property type="match status" value="1"/>
</dbReference>
<dbReference type="Gene3D" id="3.40.630.10">
    <property type="entry name" value="Zn peptidases"/>
    <property type="match status" value="1"/>
</dbReference>
<keyword evidence="1" id="KW-0378">Hydrolase</keyword>
<dbReference type="NCBIfam" id="TIGR01891">
    <property type="entry name" value="amidohydrolases"/>
    <property type="match status" value="1"/>
</dbReference>
<dbReference type="SUPFAM" id="SSF55031">
    <property type="entry name" value="Bacterial exopeptidase dimerisation domain"/>
    <property type="match status" value="1"/>
</dbReference>
<name>A0ABY1ZMT0_9GAMM</name>
<dbReference type="InterPro" id="IPR036264">
    <property type="entry name" value="Bact_exopeptidase_dim_dom"/>
</dbReference>